<evidence type="ECO:0000256" key="7">
    <source>
        <dbReference type="RuleBase" id="RU364129"/>
    </source>
</evidence>
<evidence type="ECO:0000256" key="5">
    <source>
        <dbReference type="ARBA" id="ARBA00023163"/>
    </source>
</evidence>
<comment type="subcellular location">
    <subcellularLocation>
        <location evidence="1 7">Nucleus</location>
    </subcellularLocation>
</comment>
<proteinExistence type="inferred from homology"/>
<sequence length="135" mass="16025">MAANAGSAAAGGEVKEDPERLRFQTELEFVQCLANPHYLNFLAQQGYLKEPEFINYLSYLQYWRQQEYAKFIKYPQCLHFLGLLQSEFFRRELAYAQCAKFIEEQQLQHWHLYNKKRSQFQQKILAKGKPVPVDK</sequence>
<dbReference type="Pfam" id="PF05669">
    <property type="entry name" value="Med31"/>
    <property type="match status" value="1"/>
</dbReference>
<protein>
    <recommendedName>
        <fullName evidence="7">Mediator of RNA polymerase II transcription subunit 31</fullName>
    </recommendedName>
</protein>
<comment type="subunit">
    <text evidence="7">Component of the Mediator complex.</text>
</comment>
<dbReference type="FunFam" id="1.10.10.1340:FF:000001">
    <property type="entry name" value="Mediator of RNA polymerase II transcription subunit 31"/>
    <property type="match status" value="1"/>
</dbReference>
<comment type="caution">
    <text evidence="8">The sequence shown here is derived from an EMBL/GenBank/DDBJ whole genome shotgun (WGS) entry which is preliminary data.</text>
</comment>
<dbReference type="AlphaFoldDB" id="A0AA35U0D5"/>
<name>A0AA35U0D5_GEOBA</name>
<keyword evidence="6 7" id="KW-0539">Nucleus</keyword>
<comment type="function">
    <text evidence="7">Component of the Mediator complex, a coactivator involved in the regulated transcription of nearly all RNA polymerase II-dependent genes. Mediator functions as a bridge to convey information from gene-specific regulatory proteins to the basal RNA polymerase II transcription machinery. Mediator is recruited to promoters by direct interactions with regulatory proteins and serves as a scaffold for the assembly of a functional preinitiation complex with RNA polymerase II and the general transcription factors.</text>
</comment>
<dbReference type="InterPro" id="IPR038089">
    <property type="entry name" value="Med31_sf"/>
</dbReference>
<evidence type="ECO:0000256" key="2">
    <source>
        <dbReference type="ARBA" id="ARBA00006378"/>
    </source>
</evidence>
<keyword evidence="4 7" id="KW-0010">Activator</keyword>
<evidence type="ECO:0000313" key="9">
    <source>
        <dbReference type="Proteomes" id="UP001174909"/>
    </source>
</evidence>
<evidence type="ECO:0000256" key="1">
    <source>
        <dbReference type="ARBA" id="ARBA00004123"/>
    </source>
</evidence>
<comment type="similarity">
    <text evidence="2 7">Belongs to the Mediator complex subunit 31 family.</text>
</comment>
<dbReference type="InterPro" id="IPR008831">
    <property type="entry name" value="Mediator_Med31"/>
</dbReference>
<keyword evidence="9" id="KW-1185">Reference proteome</keyword>
<evidence type="ECO:0000256" key="6">
    <source>
        <dbReference type="ARBA" id="ARBA00023242"/>
    </source>
</evidence>
<gene>
    <name evidence="8" type="ORF">GBAR_LOCUS31485</name>
</gene>
<dbReference type="EMBL" id="CASHTH010004479">
    <property type="protein sequence ID" value="CAI8057823.1"/>
    <property type="molecule type" value="Genomic_DNA"/>
</dbReference>
<organism evidence="8 9">
    <name type="scientific">Geodia barretti</name>
    <name type="common">Barrett's horny sponge</name>
    <dbReference type="NCBI Taxonomy" id="519541"/>
    <lineage>
        <taxon>Eukaryota</taxon>
        <taxon>Metazoa</taxon>
        <taxon>Porifera</taxon>
        <taxon>Demospongiae</taxon>
        <taxon>Heteroscleromorpha</taxon>
        <taxon>Tetractinellida</taxon>
        <taxon>Astrophorina</taxon>
        <taxon>Geodiidae</taxon>
        <taxon>Geodia</taxon>
    </lineage>
</organism>
<accession>A0AA35U0D5</accession>
<dbReference type="GO" id="GO:0016592">
    <property type="term" value="C:mediator complex"/>
    <property type="evidence" value="ECO:0007669"/>
    <property type="project" value="InterPro"/>
</dbReference>
<keyword evidence="3 7" id="KW-0805">Transcription regulation</keyword>
<evidence type="ECO:0000256" key="3">
    <source>
        <dbReference type="ARBA" id="ARBA00023015"/>
    </source>
</evidence>
<evidence type="ECO:0000256" key="4">
    <source>
        <dbReference type="ARBA" id="ARBA00023159"/>
    </source>
</evidence>
<keyword evidence="5 7" id="KW-0804">Transcription</keyword>
<dbReference type="Proteomes" id="UP001174909">
    <property type="component" value="Unassembled WGS sequence"/>
</dbReference>
<evidence type="ECO:0000313" key="8">
    <source>
        <dbReference type="EMBL" id="CAI8057823.1"/>
    </source>
</evidence>
<dbReference type="GO" id="GO:0006355">
    <property type="term" value="P:regulation of DNA-templated transcription"/>
    <property type="evidence" value="ECO:0007669"/>
    <property type="project" value="InterPro"/>
</dbReference>
<dbReference type="PANTHER" id="PTHR13186">
    <property type="entry name" value="MEDIATOR OF RNA POLYMERASE II TRANSCRIPTION SUBUNIT 31"/>
    <property type="match status" value="1"/>
</dbReference>
<reference evidence="8" key="1">
    <citation type="submission" date="2023-03" db="EMBL/GenBank/DDBJ databases">
        <authorList>
            <person name="Steffen K."/>
            <person name="Cardenas P."/>
        </authorList>
    </citation>
    <scope>NUCLEOTIDE SEQUENCE</scope>
</reference>
<dbReference type="Gene3D" id="1.10.10.1340">
    <property type="entry name" value="Mediator of RNA polymerase II, submodule Med31 (Soh1)"/>
    <property type="match status" value="1"/>
</dbReference>
<dbReference type="GO" id="GO:0003712">
    <property type="term" value="F:transcription coregulator activity"/>
    <property type="evidence" value="ECO:0007669"/>
    <property type="project" value="InterPro"/>
</dbReference>